<name>A0A1B0FBX3_GLOMM</name>
<feature type="domain" description="NADH:quinone oxidoreductase/Mrp antiporter transmembrane" evidence="5">
    <location>
        <begin position="67"/>
        <end position="126"/>
    </location>
</feature>
<keyword evidence="7" id="KW-1185">Reference proteome</keyword>
<dbReference type="GO" id="GO:0008137">
    <property type="term" value="F:NADH dehydrogenase (ubiquinone) activity"/>
    <property type="evidence" value="ECO:0007669"/>
    <property type="project" value="UniProtKB-EC"/>
</dbReference>
<evidence type="ECO:0000256" key="4">
    <source>
        <dbReference type="SAM" id="Phobius"/>
    </source>
</evidence>
<dbReference type="VEuPathDB" id="VectorBase:GMOY001054"/>
<evidence type="ECO:0000313" key="6">
    <source>
        <dbReference type="EnsemblMetazoa" id="GMOY001054-PA"/>
    </source>
</evidence>
<dbReference type="EMBL" id="CCAG010020152">
    <property type="status" value="NOT_ANNOTATED_CDS"/>
    <property type="molecule type" value="Genomic_DNA"/>
</dbReference>
<proteinExistence type="predicted"/>
<feature type="transmembrane region" description="Helical" evidence="4">
    <location>
        <begin position="91"/>
        <end position="114"/>
    </location>
</feature>
<dbReference type="AlphaFoldDB" id="A0A1B0FBX3"/>
<feature type="transmembrane region" description="Helical" evidence="4">
    <location>
        <begin position="161"/>
        <end position="181"/>
    </location>
</feature>
<dbReference type="Proteomes" id="UP000092444">
    <property type="component" value="Unassembled WGS sequence"/>
</dbReference>
<keyword evidence="4" id="KW-0812">Transmembrane</keyword>
<evidence type="ECO:0000259" key="5">
    <source>
        <dbReference type="Pfam" id="PF00361"/>
    </source>
</evidence>
<feature type="transmembrane region" description="Helical" evidence="4">
    <location>
        <begin position="202"/>
        <end position="230"/>
    </location>
</feature>
<keyword evidence="4" id="KW-0472">Membrane</keyword>
<evidence type="ECO:0000313" key="7">
    <source>
        <dbReference type="Proteomes" id="UP000092444"/>
    </source>
</evidence>
<dbReference type="InterPro" id="IPR001750">
    <property type="entry name" value="ND/Mrp_TM"/>
</dbReference>
<evidence type="ECO:0000256" key="2">
    <source>
        <dbReference type="ARBA" id="ARBA00012944"/>
    </source>
</evidence>
<sequence>PSKEPKFHQEEIIIETAREAINSYIIFNFSLSIITDIDGNFLFVSFMVTKSSCRSNSFRVDNFEWNYIKITIRGVLATLICLRQVDLKALIAYSSVAHIGIVLSCVVTITYIGICASYTLIIAYFHHYVYILNSLYLQWGYDEFYCSLNLLSEIFLINRLVSRSWVIVLILAVYSLYLYAYSQDGKIFSGPYSFRKGKIPEFYLMFIHRFPLNLLIMKRIYFIILILILIK</sequence>
<dbReference type="EC" id="7.1.1.2" evidence="2"/>
<dbReference type="EnsemblMetazoa" id="GMOY001054-RA">
    <property type="protein sequence ID" value="GMOY001054-PA"/>
    <property type="gene ID" value="GMOY001054"/>
</dbReference>
<reference evidence="6" key="1">
    <citation type="submission" date="2020-05" db="UniProtKB">
        <authorList>
            <consortium name="EnsemblMetazoa"/>
        </authorList>
    </citation>
    <scope>IDENTIFICATION</scope>
    <source>
        <strain evidence="6">Yale</strain>
    </source>
</reference>
<organism evidence="6 7">
    <name type="scientific">Glossina morsitans morsitans</name>
    <name type="common">Savannah tsetse fly</name>
    <dbReference type="NCBI Taxonomy" id="37546"/>
    <lineage>
        <taxon>Eukaryota</taxon>
        <taxon>Metazoa</taxon>
        <taxon>Ecdysozoa</taxon>
        <taxon>Arthropoda</taxon>
        <taxon>Hexapoda</taxon>
        <taxon>Insecta</taxon>
        <taxon>Pterygota</taxon>
        <taxon>Neoptera</taxon>
        <taxon>Endopterygota</taxon>
        <taxon>Diptera</taxon>
        <taxon>Brachycera</taxon>
        <taxon>Muscomorpha</taxon>
        <taxon>Hippoboscoidea</taxon>
        <taxon>Glossinidae</taxon>
        <taxon>Glossina</taxon>
    </lineage>
</organism>
<comment type="function">
    <text evidence="1">Core subunit of the mitochondrial membrane respiratory chain NADH dehydrogenase (Complex I) that is believed to belong to the minimal assembly required for catalysis. Complex I functions in the transfer of electrons from NADH to the respiratory chain. The immediate electron acceptor for the enzyme is believed to be ubiquinone.</text>
</comment>
<feature type="transmembrane region" description="Helical" evidence="4">
    <location>
        <begin position="121"/>
        <end position="141"/>
    </location>
</feature>
<dbReference type="STRING" id="37546.A0A1B0FBX3"/>
<keyword evidence="4" id="KW-1133">Transmembrane helix</keyword>
<protein>
    <recommendedName>
        <fullName evidence="2">NADH:ubiquinone reductase (H(+)-translocating)</fullName>
        <ecNumber evidence="2">7.1.1.2</ecNumber>
    </recommendedName>
</protein>
<accession>A0A1B0FBX3</accession>
<evidence type="ECO:0000256" key="3">
    <source>
        <dbReference type="ARBA" id="ARBA00049551"/>
    </source>
</evidence>
<comment type="catalytic activity">
    <reaction evidence="3">
        <text>a ubiquinone + NADH + 5 H(+)(in) = a ubiquinol + NAD(+) + 4 H(+)(out)</text>
        <dbReference type="Rhea" id="RHEA:29091"/>
        <dbReference type="Rhea" id="RHEA-COMP:9565"/>
        <dbReference type="Rhea" id="RHEA-COMP:9566"/>
        <dbReference type="ChEBI" id="CHEBI:15378"/>
        <dbReference type="ChEBI" id="CHEBI:16389"/>
        <dbReference type="ChEBI" id="CHEBI:17976"/>
        <dbReference type="ChEBI" id="CHEBI:57540"/>
        <dbReference type="ChEBI" id="CHEBI:57945"/>
        <dbReference type="EC" id="7.1.1.2"/>
    </reaction>
</comment>
<feature type="transmembrane region" description="Helical" evidence="4">
    <location>
        <begin position="25"/>
        <end position="46"/>
    </location>
</feature>
<evidence type="ECO:0000256" key="1">
    <source>
        <dbReference type="ARBA" id="ARBA00003257"/>
    </source>
</evidence>
<dbReference type="Pfam" id="PF00361">
    <property type="entry name" value="Proton_antipo_M"/>
    <property type="match status" value="1"/>
</dbReference>